<sequence length="240" mass="25834">ARGPWPALAVWLALAPRPLWARFWPRPPLAPPCVGGLGGGLASPCAAAWLAAPPLWSAPWRPLAPMRRLLAWWLAPALAGWPPRRLGCRVALVRGRRWPWPPASVCLSSFFRLAGRGRRPGPALGRLAPGPAPGAGGLRPASLGFFSVAFFLARRVLLPWWAFFLPCCAWLVASVSTPLGRAPRGWCAACGVWRAYLPLSAVRLAGDVLRVVSVFWAVFLSACCQLVVSVSVAFCVILLV</sequence>
<feature type="transmembrane region" description="Helical" evidence="1">
    <location>
        <begin position="156"/>
        <end position="173"/>
    </location>
</feature>
<feature type="non-terminal residue" evidence="2">
    <location>
        <position position="1"/>
    </location>
</feature>
<keyword evidence="1" id="KW-1133">Transmembrane helix</keyword>
<accession>A0A0F9NW30</accession>
<proteinExistence type="predicted"/>
<comment type="caution">
    <text evidence="2">The sequence shown here is derived from an EMBL/GenBank/DDBJ whole genome shotgun (WGS) entry which is preliminary data.</text>
</comment>
<evidence type="ECO:0000256" key="1">
    <source>
        <dbReference type="SAM" id="Phobius"/>
    </source>
</evidence>
<dbReference type="EMBL" id="LAZR01006313">
    <property type="protein sequence ID" value="KKM93080.1"/>
    <property type="molecule type" value="Genomic_DNA"/>
</dbReference>
<protein>
    <submittedName>
        <fullName evidence="2">Uncharacterized protein</fullName>
    </submittedName>
</protein>
<reference evidence="2" key="1">
    <citation type="journal article" date="2015" name="Nature">
        <title>Complex archaea that bridge the gap between prokaryotes and eukaryotes.</title>
        <authorList>
            <person name="Spang A."/>
            <person name="Saw J.H."/>
            <person name="Jorgensen S.L."/>
            <person name="Zaremba-Niedzwiedzka K."/>
            <person name="Martijn J."/>
            <person name="Lind A.E."/>
            <person name="van Eijk R."/>
            <person name="Schleper C."/>
            <person name="Guy L."/>
            <person name="Ettema T.J."/>
        </authorList>
    </citation>
    <scope>NUCLEOTIDE SEQUENCE</scope>
</reference>
<organism evidence="2">
    <name type="scientific">marine sediment metagenome</name>
    <dbReference type="NCBI Taxonomy" id="412755"/>
    <lineage>
        <taxon>unclassified sequences</taxon>
        <taxon>metagenomes</taxon>
        <taxon>ecological metagenomes</taxon>
    </lineage>
</organism>
<keyword evidence="1" id="KW-0812">Transmembrane</keyword>
<evidence type="ECO:0000313" key="2">
    <source>
        <dbReference type="EMBL" id="KKM93080.1"/>
    </source>
</evidence>
<dbReference type="AlphaFoldDB" id="A0A0F9NW30"/>
<keyword evidence="1" id="KW-0472">Membrane</keyword>
<feature type="transmembrane region" description="Helical" evidence="1">
    <location>
        <begin position="214"/>
        <end position="239"/>
    </location>
</feature>
<name>A0A0F9NW30_9ZZZZ</name>
<gene>
    <name evidence="2" type="ORF">LCGC14_1211910</name>
</gene>